<keyword evidence="3 5" id="KW-1133">Transmembrane helix</keyword>
<dbReference type="PANTHER" id="PTHR11662">
    <property type="entry name" value="SOLUTE CARRIER FAMILY 17"/>
    <property type="match status" value="1"/>
</dbReference>
<dbReference type="InterPro" id="IPR036259">
    <property type="entry name" value="MFS_trans_sf"/>
</dbReference>
<feature type="transmembrane region" description="Helical" evidence="5">
    <location>
        <begin position="103"/>
        <end position="125"/>
    </location>
</feature>
<organism evidence="7 8">
    <name type="scientific">Plakobranchus ocellatus</name>
    <dbReference type="NCBI Taxonomy" id="259542"/>
    <lineage>
        <taxon>Eukaryota</taxon>
        <taxon>Metazoa</taxon>
        <taxon>Spiralia</taxon>
        <taxon>Lophotrochozoa</taxon>
        <taxon>Mollusca</taxon>
        <taxon>Gastropoda</taxon>
        <taxon>Heterobranchia</taxon>
        <taxon>Euthyneura</taxon>
        <taxon>Panpulmonata</taxon>
        <taxon>Sacoglossa</taxon>
        <taxon>Placobranchoidea</taxon>
        <taxon>Plakobranchidae</taxon>
        <taxon>Plakobranchus</taxon>
    </lineage>
</organism>
<dbReference type="InterPro" id="IPR011701">
    <property type="entry name" value="MFS"/>
</dbReference>
<dbReference type="SUPFAM" id="SSF103473">
    <property type="entry name" value="MFS general substrate transporter"/>
    <property type="match status" value="1"/>
</dbReference>
<feature type="domain" description="Major facilitator superfamily (MFS) profile" evidence="6">
    <location>
        <begin position="1"/>
        <end position="149"/>
    </location>
</feature>
<feature type="transmembrane region" description="Helical" evidence="5">
    <location>
        <begin position="43"/>
        <end position="62"/>
    </location>
</feature>
<keyword evidence="2 5" id="KW-0812">Transmembrane</keyword>
<dbReference type="PROSITE" id="PS50850">
    <property type="entry name" value="MFS"/>
    <property type="match status" value="1"/>
</dbReference>
<evidence type="ECO:0000313" key="7">
    <source>
        <dbReference type="EMBL" id="GFO12048.1"/>
    </source>
</evidence>
<feature type="transmembrane region" description="Helical" evidence="5">
    <location>
        <begin position="68"/>
        <end position="91"/>
    </location>
</feature>
<reference evidence="7 8" key="1">
    <citation type="journal article" date="2021" name="Elife">
        <title>Chloroplast acquisition without the gene transfer in kleptoplastic sea slugs, Plakobranchus ocellatus.</title>
        <authorList>
            <person name="Maeda T."/>
            <person name="Takahashi S."/>
            <person name="Yoshida T."/>
            <person name="Shimamura S."/>
            <person name="Takaki Y."/>
            <person name="Nagai Y."/>
            <person name="Toyoda A."/>
            <person name="Suzuki Y."/>
            <person name="Arimoto A."/>
            <person name="Ishii H."/>
            <person name="Satoh N."/>
            <person name="Nishiyama T."/>
            <person name="Hasebe M."/>
            <person name="Maruyama T."/>
            <person name="Minagawa J."/>
            <person name="Obokata J."/>
            <person name="Shigenobu S."/>
        </authorList>
    </citation>
    <scope>NUCLEOTIDE SEQUENCE [LARGE SCALE GENOMIC DNA]</scope>
</reference>
<accession>A0AAV4AYX5</accession>
<dbReference type="EMBL" id="BLXT01004371">
    <property type="protein sequence ID" value="GFO12048.1"/>
    <property type="molecule type" value="Genomic_DNA"/>
</dbReference>
<dbReference type="Gene3D" id="1.20.1250.20">
    <property type="entry name" value="MFS general substrate transporter like domains"/>
    <property type="match status" value="1"/>
</dbReference>
<protein>
    <submittedName>
        <fullName evidence="7">Vesicular glutamate transporter 1</fullName>
    </submittedName>
</protein>
<evidence type="ECO:0000256" key="4">
    <source>
        <dbReference type="ARBA" id="ARBA00023136"/>
    </source>
</evidence>
<comment type="subcellular location">
    <subcellularLocation>
        <location evidence="1">Membrane</location>
        <topology evidence="1">Multi-pass membrane protein</topology>
    </subcellularLocation>
</comment>
<dbReference type="InterPro" id="IPR020846">
    <property type="entry name" value="MFS_dom"/>
</dbReference>
<evidence type="ECO:0000313" key="8">
    <source>
        <dbReference type="Proteomes" id="UP000735302"/>
    </source>
</evidence>
<gene>
    <name evidence="7" type="ORF">PoB_003855300</name>
</gene>
<dbReference type="Proteomes" id="UP000735302">
    <property type="component" value="Unassembled WGS sequence"/>
</dbReference>
<evidence type="ECO:0000256" key="1">
    <source>
        <dbReference type="ARBA" id="ARBA00004141"/>
    </source>
</evidence>
<dbReference type="GO" id="GO:0016020">
    <property type="term" value="C:membrane"/>
    <property type="evidence" value="ECO:0007669"/>
    <property type="project" value="UniProtKB-SubCell"/>
</dbReference>
<evidence type="ECO:0000256" key="5">
    <source>
        <dbReference type="SAM" id="Phobius"/>
    </source>
</evidence>
<dbReference type="AlphaFoldDB" id="A0AAV4AYX5"/>
<sequence>MQTAEFDWGESTKSTLLSAYFYGYLVLQVPGGLLAGKYGATRVISLAMALSALCTLLIPVAARNSIVTFYTLRVLIGLFSGSINPAFQSLWGRWAPTQERTKLAAFAYSGGYLGSIATFSVSGVLCDNGFNGGWPSIFYILGMPILMSH</sequence>
<dbReference type="Pfam" id="PF07690">
    <property type="entry name" value="MFS_1"/>
    <property type="match status" value="1"/>
</dbReference>
<comment type="caution">
    <text evidence="7">The sequence shown here is derived from an EMBL/GenBank/DDBJ whole genome shotgun (WGS) entry which is preliminary data.</text>
</comment>
<keyword evidence="4 5" id="KW-0472">Membrane</keyword>
<dbReference type="PANTHER" id="PTHR11662:SF399">
    <property type="entry name" value="FI19708P1-RELATED"/>
    <property type="match status" value="1"/>
</dbReference>
<proteinExistence type="predicted"/>
<feature type="transmembrane region" description="Helical" evidence="5">
    <location>
        <begin position="20"/>
        <end position="36"/>
    </location>
</feature>
<dbReference type="InterPro" id="IPR050382">
    <property type="entry name" value="MFS_Na/Anion_cotransporter"/>
</dbReference>
<name>A0AAV4AYX5_9GAST</name>
<dbReference type="GO" id="GO:0022857">
    <property type="term" value="F:transmembrane transporter activity"/>
    <property type="evidence" value="ECO:0007669"/>
    <property type="project" value="InterPro"/>
</dbReference>
<evidence type="ECO:0000256" key="3">
    <source>
        <dbReference type="ARBA" id="ARBA00022989"/>
    </source>
</evidence>
<evidence type="ECO:0000259" key="6">
    <source>
        <dbReference type="PROSITE" id="PS50850"/>
    </source>
</evidence>
<keyword evidence="8" id="KW-1185">Reference proteome</keyword>
<evidence type="ECO:0000256" key="2">
    <source>
        <dbReference type="ARBA" id="ARBA00022692"/>
    </source>
</evidence>
<dbReference type="GO" id="GO:0006820">
    <property type="term" value="P:monoatomic anion transport"/>
    <property type="evidence" value="ECO:0007669"/>
    <property type="project" value="TreeGrafter"/>
</dbReference>